<reference evidence="2 3" key="1">
    <citation type="submission" date="2020-08" db="EMBL/GenBank/DDBJ databases">
        <title>Sequencing the genomes of 1000 actinobacteria strains.</title>
        <authorList>
            <person name="Klenk H.-P."/>
        </authorList>
    </citation>
    <scope>NUCLEOTIDE SEQUENCE [LARGE SCALE GENOMIC DNA]</scope>
    <source>
        <strain evidence="2 3">DSM 102030</strain>
    </source>
</reference>
<dbReference type="Proteomes" id="UP000523007">
    <property type="component" value="Unassembled WGS sequence"/>
</dbReference>
<dbReference type="EMBL" id="JACHJT010000001">
    <property type="protein sequence ID" value="MBB4932846.1"/>
    <property type="molecule type" value="Genomic_DNA"/>
</dbReference>
<dbReference type="RefSeq" id="WP_184580522.1">
    <property type="nucleotide sequence ID" value="NZ_JACHJT010000001.1"/>
</dbReference>
<evidence type="ECO:0000313" key="3">
    <source>
        <dbReference type="Proteomes" id="UP000523007"/>
    </source>
</evidence>
<feature type="region of interest" description="Disordered" evidence="1">
    <location>
        <begin position="1"/>
        <end position="28"/>
    </location>
</feature>
<organism evidence="2 3">
    <name type="scientific">Lipingzhangella halophila</name>
    <dbReference type="NCBI Taxonomy" id="1783352"/>
    <lineage>
        <taxon>Bacteria</taxon>
        <taxon>Bacillati</taxon>
        <taxon>Actinomycetota</taxon>
        <taxon>Actinomycetes</taxon>
        <taxon>Streptosporangiales</taxon>
        <taxon>Nocardiopsidaceae</taxon>
        <taxon>Lipingzhangella</taxon>
    </lineage>
</organism>
<keyword evidence="3" id="KW-1185">Reference proteome</keyword>
<accession>A0A7W7RJX0</accession>
<name>A0A7W7RJX0_9ACTN</name>
<comment type="caution">
    <text evidence="2">The sequence shown here is derived from an EMBL/GenBank/DDBJ whole genome shotgun (WGS) entry which is preliminary data.</text>
</comment>
<gene>
    <name evidence="2" type="ORF">F4561_003666</name>
</gene>
<evidence type="ECO:0000256" key="1">
    <source>
        <dbReference type="SAM" id="MobiDB-lite"/>
    </source>
</evidence>
<protein>
    <submittedName>
        <fullName evidence="2">Uncharacterized protein</fullName>
    </submittedName>
</protein>
<sequence length="89" mass="9561">MSSTEDTGYDAGEVLGPNHPLVSGTVPLPPPLTTTAPLLLNTHELSWEAVEHLVAALAPQVDRAREARLYGRRGQAQLVGPRELERATP</sequence>
<proteinExistence type="predicted"/>
<evidence type="ECO:0000313" key="2">
    <source>
        <dbReference type="EMBL" id="MBB4932846.1"/>
    </source>
</evidence>
<dbReference type="AlphaFoldDB" id="A0A7W7RJX0"/>